<accession>A0A9D9EQF1</accession>
<evidence type="ECO:0000256" key="4">
    <source>
        <dbReference type="ARBA" id="ARBA00051722"/>
    </source>
</evidence>
<evidence type="ECO:0000313" key="6">
    <source>
        <dbReference type="Proteomes" id="UP000823661"/>
    </source>
</evidence>
<dbReference type="EC" id="3.1.3.48" evidence="2"/>
<dbReference type="EMBL" id="JADIMI010000008">
    <property type="protein sequence ID" value="MBO8451387.1"/>
    <property type="molecule type" value="Genomic_DNA"/>
</dbReference>
<reference evidence="5" key="2">
    <citation type="journal article" date="2021" name="PeerJ">
        <title>Extensive microbial diversity within the chicken gut microbiome revealed by metagenomics and culture.</title>
        <authorList>
            <person name="Gilroy R."/>
            <person name="Ravi A."/>
            <person name="Getino M."/>
            <person name="Pursley I."/>
            <person name="Horton D.L."/>
            <person name="Alikhan N.F."/>
            <person name="Baker D."/>
            <person name="Gharbi K."/>
            <person name="Hall N."/>
            <person name="Watson M."/>
            <person name="Adriaenssens E.M."/>
            <person name="Foster-Nyarko E."/>
            <person name="Jarju S."/>
            <person name="Secka A."/>
            <person name="Antonio M."/>
            <person name="Oren A."/>
            <person name="Chaudhuri R.R."/>
            <person name="La Ragione R."/>
            <person name="Hildebrand F."/>
            <person name="Pallen M.J."/>
        </authorList>
    </citation>
    <scope>NUCLEOTIDE SEQUENCE</scope>
    <source>
        <strain evidence="5">B1-20833</strain>
    </source>
</reference>
<dbReference type="Pfam" id="PF19567">
    <property type="entry name" value="CpsB_CapC"/>
    <property type="match status" value="1"/>
</dbReference>
<dbReference type="InterPro" id="IPR016195">
    <property type="entry name" value="Pol/histidinol_Pase-like"/>
</dbReference>
<dbReference type="Proteomes" id="UP000823661">
    <property type="component" value="Unassembled WGS sequence"/>
</dbReference>
<dbReference type="InterPro" id="IPR016667">
    <property type="entry name" value="Caps_polysacc_synth_CpsB/CapC"/>
</dbReference>
<proteinExistence type="inferred from homology"/>
<comment type="caution">
    <text evidence="5">The sequence shown here is derived from an EMBL/GenBank/DDBJ whole genome shotgun (WGS) entry which is preliminary data.</text>
</comment>
<evidence type="ECO:0000313" key="5">
    <source>
        <dbReference type="EMBL" id="MBO8451387.1"/>
    </source>
</evidence>
<evidence type="ECO:0000256" key="1">
    <source>
        <dbReference type="ARBA" id="ARBA00005750"/>
    </source>
</evidence>
<evidence type="ECO:0000256" key="3">
    <source>
        <dbReference type="ARBA" id="ARBA00022801"/>
    </source>
</evidence>
<organism evidence="5 6">
    <name type="scientific">Candidatus Cryptobacteroides intestinavium</name>
    <dbReference type="NCBI Taxonomy" id="2840766"/>
    <lineage>
        <taxon>Bacteria</taxon>
        <taxon>Pseudomonadati</taxon>
        <taxon>Bacteroidota</taxon>
        <taxon>Bacteroidia</taxon>
        <taxon>Bacteroidales</taxon>
        <taxon>Candidatus Cryptobacteroides</taxon>
    </lineage>
</organism>
<sequence length="239" mass="27438">MFSIFNRKCSVLESGILAKVEDRHSHILYGVDDGVRTEEDSLAILAWMRGLGLRALWLTPHIMEDIPNTTAALRSRFDGLVSVADTGGISMHLAAEYMIDNLFERRLEEGDLLCMEDNMVLMETSIWSAPYRLPEILDAVMRAGYRPLLAHPERYRYMEMKDYGRLADMGVRLQMNLPSLIGCYGRTERDKARKLLADGMYSYVGSDCHSFHAVRRMYSEKSLERKDVKRIEDMSDIVN</sequence>
<dbReference type="PANTHER" id="PTHR39181:SF1">
    <property type="entry name" value="TYROSINE-PROTEIN PHOSPHATASE YWQE"/>
    <property type="match status" value="1"/>
</dbReference>
<dbReference type="GO" id="GO:0004725">
    <property type="term" value="F:protein tyrosine phosphatase activity"/>
    <property type="evidence" value="ECO:0007669"/>
    <property type="project" value="UniProtKB-EC"/>
</dbReference>
<dbReference type="Gene3D" id="3.20.20.140">
    <property type="entry name" value="Metal-dependent hydrolases"/>
    <property type="match status" value="1"/>
</dbReference>
<protein>
    <recommendedName>
        <fullName evidence="2">protein-tyrosine-phosphatase</fullName>
        <ecNumber evidence="2">3.1.3.48</ecNumber>
    </recommendedName>
</protein>
<comment type="similarity">
    <text evidence="1">Belongs to the metallo-dependent hydrolases superfamily. CpsB/CapC family.</text>
</comment>
<comment type="catalytic activity">
    <reaction evidence="4">
        <text>O-phospho-L-tyrosyl-[protein] + H2O = L-tyrosyl-[protein] + phosphate</text>
        <dbReference type="Rhea" id="RHEA:10684"/>
        <dbReference type="Rhea" id="RHEA-COMP:10136"/>
        <dbReference type="Rhea" id="RHEA-COMP:20101"/>
        <dbReference type="ChEBI" id="CHEBI:15377"/>
        <dbReference type="ChEBI" id="CHEBI:43474"/>
        <dbReference type="ChEBI" id="CHEBI:46858"/>
        <dbReference type="ChEBI" id="CHEBI:61978"/>
        <dbReference type="EC" id="3.1.3.48"/>
    </reaction>
</comment>
<dbReference type="SUPFAM" id="SSF89550">
    <property type="entry name" value="PHP domain-like"/>
    <property type="match status" value="1"/>
</dbReference>
<reference evidence="5" key="1">
    <citation type="submission" date="2020-10" db="EMBL/GenBank/DDBJ databases">
        <authorList>
            <person name="Gilroy R."/>
        </authorList>
    </citation>
    <scope>NUCLEOTIDE SEQUENCE</scope>
    <source>
        <strain evidence="5">B1-20833</strain>
    </source>
</reference>
<keyword evidence="3" id="KW-0378">Hydrolase</keyword>
<dbReference type="PANTHER" id="PTHR39181">
    <property type="entry name" value="TYROSINE-PROTEIN PHOSPHATASE YWQE"/>
    <property type="match status" value="1"/>
</dbReference>
<dbReference type="AlphaFoldDB" id="A0A9D9EQF1"/>
<evidence type="ECO:0000256" key="2">
    <source>
        <dbReference type="ARBA" id="ARBA00013064"/>
    </source>
</evidence>
<gene>
    <name evidence="5" type="ORF">IAC06_00685</name>
</gene>
<name>A0A9D9EQF1_9BACT</name>
<dbReference type="GO" id="GO:0030145">
    <property type="term" value="F:manganese ion binding"/>
    <property type="evidence" value="ECO:0007669"/>
    <property type="project" value="InterPro"/>
</dbReference>